<dbReference type="EMBL" id="BMAW01070577">
    <property type="protein sequence ID" value="GFT74001.1"/>
    <property type="molecule type" value="Genomic_DNA"/>
</dbReference>
<sequence>EMAFHFLVDAAVVIGGFRLTMNDGVGPSNPSLGPDKDCPMLGTFNS</sequence>
<dbReference type="Proteomes" id="UP000887013">
    <property type="component" value="Unassembled WGS sequence"/>
</dbReference>
<keyword evidence="2" id="KW-1185">Reference proteome</keyword>
<reference evidence="1" key="1">
    <citation type="submission" date="2020-08" db="EMBL/GenBank/DDBJ databases">
        <title>Multicomponent nature underlies the extraordinary mechanical properties of spider dragline silk.</title>
        <authorList>
            <person name="Kono N."/>
            <person name="Nakamura H."/>
            <person name="Mori M."/>
            <person name="Yoshida Y."/>
            <person name="Ohtoshi R."/>
            <person name="Malay A.D."/>
            <person name="Moran D.A.P."/>
            <person name="Tomita M."/>
            <person name="Numata K."/>
            <person name="Arakawa K."/>
        </authorList>
    </citation>
    <scope>NUCLEOTIDE SEQUENCE</scope>
</reference>
<protein>
    <submittedName>
        <fullName evidence="1">Uncharacterized protein</fullName>
    </submittedName>
</protein>
<evidence type="ECO:0000313" key="1">
    <source>
        <dbReference type="EMBL" id="GFT74001.1"/>
    </source>
</evidence>
<gene>
    <name evidence="1" type="ORF">NPIL_465551</name>
</gene>
<evidence type="ECO:0000313" key="2">
    <source>
        <dbReference type="Proteomes" id="UP000887013"/>
    </source>
</evidence>
<name>A0A8X6PJ49_NEPPI</name>
<dbReference type="AlphaFoldDB" id="A0A8X6PJ49"/>
<feature type="non-terminal residue" evidence="1">
    <location>
        <position position="1"/>
    </location>
</feature>
<comment type="caution">
    <text evidence="1">The sequence shown here is derived from an EMBL/GenBank/DDBJ whole genome shotgun (WGS) entry which is preliminary data.</text>
</comment>
<proteinExistence type="predicted"/>
<organism evidence="1 2">
    <name type="scientific">Nephila pilipes</name>
    <name type="common">Giant wood spider</name>
    <name type="synonym">Nephila maculata</name>
    <dbReference type="NCBI Taxonomy" id="299642"/>
    <lineage>
        <taxon>Eukaryota</taxon>
        <taxon>Metazoa</taxon>
        <taxon>Ecdysozoa</taxon>
        <taxon>Arthropoda</taxon>
        <taxon>Chelicerata</taxon>
        <taxon>Arachnida</taxon>
        <taxon>Araneae</taxon>
        <taxon>Araneomorphae</taxon>
        <taxon>Entelegynae</taxon>
        <taxon>Araneoidea</taxon>
        <taxon>Nephilidae</taxon>
        <taxon>Nephila</taxon>
    </lineage>
</organism>
<accession>A0A8X6PJ49</accession>